<sequence length="511" mass="59089">MILMILKGQFVKCIWRPVLRCNLKLNFLFTAQLQHRRRSVRDIPGPRPALPVLGTRWIYSVFGRYKMNQIHEAYRDMFQRYGRIIREEAFWNFPVVSLLERRDIEAVLKQPSKYPLRPPTEVIAYYRQSRPDRYTTLGIVNEQGEKWHMLRNILTPELTSAKTIQRFLPELNLVAEDFISLLRTTRDKQNMVAGFEEMANRMGLESTCTLILGRRMGFLDSEVDPLAARLASAVKNHFCASRDTFYGLPFWKVFPTRAYKMLVNSEDQIYDIVSELVESALKEERDTCALDAVSSVFMSVLNAPGLDVREKKSAIIDFIAAGIQTLGNTVVFVLYLIAKHPRVQERLYEEMHQLAPGRCPLRAETLRSATYLQACIMEAFRVLPTATCVARILETEMELSEYQLSPGTVVLCHTWLACQEEANFTSASEFLPERWLHDGELMRTSPFLVVPFGCGRRICPGKRFVEQELHLVLAKIVREFHVDFEGELDLQFEFLLAPQAPTNFIFRDRNE</sequence>
<dbReference type="Gene3D" id="1.10.630.10">
    <property type="entry name" value="Cytochrome P450"/>
    <property type="match status" value="1"/>
</dbReference>
<dbReference type="InterPro" id="IPR050479">
    <property type="entry name" value="CYP11_CYP27_families"/>
</dbReference>
<comment type="cofactor">
    <cofactor evidence="1">
        <name>heme</name>
        <dbReference type="ChEBI" id="CHEBI:30413"/>
    </cofactor>
</comment>
<reference evidence="9 10" key="1">
    <citation type="journal article" date="2022" name="Allergy">
        <title>Genome assembly and annotation of Periplaneta americana reveal a comprehensive cockroach allergen profile.</title>
        <authorList>
            <person name="Wang L."/>
            <person name="Xiong Q."/>
            <person name="Saelim N."/>
            <person name="Wang L."/>
            <person name="Nong W."/>
            <person name="Wan A.T."/>
            <person name="Shi M."/>
            <person name="Liu X."/>
            <person name="Cao Q."/>
            <person name="Hui J.H.L."/>
            <person name="Sookrung N."/>
            <person name="Leung T.F."/>
            <person name="Tungtrongchitr A."/>
            <person name="Tsui S.K.W."/>
        </authorList>
    </citation>
    <scope>NUCLEOTIDE SEQUENCE [LARGE SCALE GENOMIC DNA]</scope>
    <source>
        <strain evidence="9">PWHHKU_190912</strain>
    </source>
</reference>
<evidence type="ECO:0000256" key="5">
    <source>
        <dbReference type="ARBA" id="ARBA00023002"/>
    </source>
</evidence>
<keyword evidence="10" id="KW-1185">Reference proteome</keyword>
<keyword evidence="7 8" id="KW-0503">Monooxygenase</keyword>
<evidence type="ECO:0000313" key="9">
    <source>
        <dbReference type="EMBL" id="KAJ4443955.1"/>
    </source>
</evidence>
<evidence type="ECO:0000256" key="1">
    <source>
        <dbReference type="ARBA" id="ARBA00001971"/>
    </source>
</evidence>
<keyword evidence="5 8" id="KW-0560">Oxidoreductase</keyword>
<evidence type="ECO:0000256" key="7">
    <source>
        <dbReference type="ARBA" id="ARBA00023033"/>
    </source>
</evidence>
<evidence type="ECO:0000256" key="6">
    <source>
        <dbReference type="ARBA" id="ARBA00023004"/>
    </source>
</evidence>
<dbReference type="SUPFAM" id="SSF48264">
    <property type="entry name" value="Cytochrome P450"/>
    <property type="match status" value="1"/>
</dbReference>
<organism evidence="9 10">
    <name type="scientific">Periplaneta americana</name>
    <name type="common">American cockroach</name>
    <name type="synonym">Blatta americana</name>
    <dbReference type="NCBI Taxonomy" id="6978"/>
    <lineage>
        <taxon>Eukaryota</taxon>
        <taxon>Metazoa</taxon>
        <taxon>Ecdysozoa</taxon>
        <taxon>Arthropoda</taxon>
        <taxon>Hexapoda</taxon>
        <taxon>Insecta</taxon>
        <taxon>Pterygota</taxon>
        <taxon>Neoptera</taxon>
        <taxon>Polyneoptera</taxon>
        <taxon>Dictyoptera</taxon>
        <taxon>Blattodea</taxon>
        <taxon>Blattoidea</taxon>
        <taxon>Blattidae</taxon>
        <taxon>Blattinae</taxon>
        <taxon>Periplaneta</taxon>
    </lineage>
</organism>
<evidence type="ECO:0000256" key="2">
    <source>
        <dbReference type="ARBA" id="ARBA00010617"/>
    </source>
</evidence>
<dbReference type="InterPro" id="IPR001128">
    <property type="entry name" value="Cyt_P450"/>
</dbReference>
<keyword evidence="3 8" id="KW-0349">Heme</keyword>
<dbReference type="PROSITE" id="PS00086">
    <property type="entry name" value="CYTOCHROME_P450"/>
    <property type="match status" value="1"/>
</dbReference>
<dbReference type="PRINTS" id="PR00385">
    <property type="entry name" value="P450"/>
</dbReference>
<dbReference type="PANTHER" id="PTHR24279">
    <property type="entry name" value="CYTOCHROME P450"/>
    <property type="match status" value="1"/>
</dbReference>
<dbReference type="Proteomes" id="UP001148838">
    <property type="component" value="Unassembled WGS sequence"/>
</dbReference>
<dbReference type="PRINTS" id="PR00463">
    <property type="entry name" value="EP450I"/>
</dbReference>
<accession>A0ABQ8TE40</accession>
<dbReference type="EMBL" id="JAJSOF020000011">
    <property type="protein sequence ID" value="KAJ4443955.1"/>
    <property type="molecule type" value="Genomic_DNA"/>
</dbReference>
<dbReference type="InterPro" id="IPR002401">
    <property type="entry name" value="Cyt_P450_E_grp-I"/>
</dbReference>
<proteinExistence type="inferred from homology"/>
<comment type="caution">
    <text evidence="9">The sequence shown here is derived from an EMBL/GenBank/DDBJ whole genome shotgun (WGS) entry which is preliminary data.</text>
</comment>
<dbReference type="InterPro" id="IPR036396">
    <property type="entry name" value="Cyt_P450_sf"/>
</dbReference>
<evidence type="ECO:0008006" key="11">
    <source>
        <dbReference type="Google" id="ProtNLM"/>
    </source>
</evidence>
<evidence type="ECO:0000256" key="8">
    <source>
        <dbReference type="RuleBase" id="RU000461"/>
    </source>
</evidence>
<evidence type="ECO:0000313" key="10">
    <source>
        <dbReference type="Proteomes" id="UP001148838"/>
    </source>
</evidence>
<comment type="similarity">
    <text evidence="2 8">Belongs to the cytochrome P450 family.</text>
</comment>
<protein>
    <recommendedName>
        <fullName evidence="11">Ecdysone 20-monooxygenase</fullName>
    </recommendedName>
</protein>
<keyword evidence="6 8" id="KW-0408">Iron</keyword>
<gene>
    <name evidence="9" type="ORF">ANN_05744</name>
</gene>
<dbReference type="InterPro" id="IPR017972">
    <property type="entry name" value="Cyt_P450_CS"/>
</dbReference>
<dbReference type="PANTHER" id="PTHR24279:SF120">
    <property type="entry name" value="CYTOCHROME P450"/>
    <property type="match status" value="1"/>
</dbReference>
<evidence type="ECO:0000256" key="3">
    <source>
        <dbReference type="ARBA" id="ARBA00022617"/>
    </source>
</evidence>
<name>A0ABQ8TE40_PERAM</name>
<dbReference type="Pfam" id="PF00067">
    <property type="entry name" value="p450"/>
    <property type="match status" value="1"/>
</dbReference>
<dbReference type="CDD" id="cd11054">
    <property type="entry name" value="CYP24A1-like"/>
    <property type="match status" value="1"/>
</dbReference>
<evidence type="ECO:0000256" key="4">
    <source>
        <dbReference type="ARBA" id="ARBA00022723"/>
    </source>
</evidence>
<keyword evidence="4 8" id="KW-0479">Metal-binding</keyword>